<dbReference type="InterPro" id="IPR013830">
    <property type="entry name" value="SGNH_hydro"/>
</dbReference>
<evidence type="ECO:0000313" key="3">
    <source>
        <dbReference type="Proteomes" id="UP000664382"/>
    </source>
</evidence>
<dbReference type="PANTHER" id="PTHR30383">
    <property type="entry name" value="THIOESTERASE 1/PROTEASE 1/LYSOPHOSPHOLIPASE L1"/>
    <property type="match status" value="1"/>
</dbReference>
<organism evidence="2 3">
    <name type="scientific">Leucobacter weissii</name>
    <dbReference type="NCBI Taxonomy" id="1983706"/>
    <lineage>
        <taxon>Bacteria</taxon>
        <taxon>Bacillati</taxon>
        <taxon>Actinomycetota</taxon>
        <taxon>Actinomycetes</taxon>
        <taxon>Micrococcales</taxon>
        <taxon>Microbacteriaceae</taxon>
        <taxon>Leucobacter</taxon>
    </lineage>
</organism>
<accession>A0A939MGX9</accession>
<proteinExistence type="predicted"/>
<dbReference type="InterPro" id="IPR036514">
    <property type="entry name" value="SGNH_hydro_sf"/>
</dbReference>
<protein>
    <submittedName>
        <fullName evidence="2">SGNH/GDSL hydrolase family protein</fullName>
    </submittedName>
</protein>
<dbReference type="Pfam" id="PF13472">
    <property type="entry name" value="Lipase_GDSL_2"/>
    <property type="match status" value="1"/>
</dbReference>
<keyword evidence="3" id="KW-1185">Reference proteome</keyword>
<dbReference type="GO" id="GO:0004622">
    <property type="term" value="F:phosphatidylcholine lysophospholipase activity"/>
    <property type="evidence" value="ECO:0007669"/>
    <property type="project" value="TreeGrafter"/>
</dbReference>
<dbReference type="RefSeq" id="WP_208095350.1">
    <property type="nucleotide sequence ID" value="NZ_JAGDYM010000003.1"/>
</dbReference>
<dbReference type="Gene3D" id="3.40.50.1110">
    <property type="entry name" value="SGNH hydrolase"/>
    <property type="match status" value="1"/>
</dbReference>
<comment type="caution">
    <text evidence="2">The sequence shown here is derived from an EMBL/GenBank/DDBJ whole genome shotgun (WGS) entry which is preliminary data.</text>
</comment>
<name>A0A939MGX9_9MICO</name>
<reference evidence="2" key="1">
    <citation type="submission" date="2021-03" db="EMBL/GenBank/DDBJ databases">
        <title>Leucobacter chromiisoli sp. nov., isolated from chromium-containing soil of chemical plant.</title>
        <authorList>
            <person name="Xu Z."/>
        </authorList>
    </citation>
    <scope>NUCLEOTIDE SEQUENCE</scope>
    <source>
        <strain evidence="2">S27</strain>
    </source>
</reference>
<dbReference type="InterPro" id="IPR051532">
    <property type="entry name" value="Ester_Hydrolysis_Enzymes"/>
</dbReference>
<evidence type="ECO:0000259" key="1">
    <source>
        <dbReference type="Pfam" id="PF13472"/>
    </source>
</evidence>
<dbReference type="AlphaFoldDB" id="A0A939MGX9"/>
<feature type="domain" description="SGNH hydrolase-type esterase" evidence="1">
    <location>
        <begin position="66"/>
        <end position="234"/>
    </location>
</feature>
<evidence type="ECO:0000313" key="2">
    <source>
        <dbReference type="EMBL" id="MBO1900704.1"/>
    </source>
</evidence>
<keyword evidence="2" id="KW-0378">Hydrolase</keyword>
<gene>
    <name evidence="2" type="ORF">J4H92_01925</name>
</gene>
<dbReference type="PANTHER" id="PTHR30383:SF5">
    <property type="entry name" value="SGNH HYDROLASE-TYPE ESTERASE DOMAIN-CONTAINING PROTEIN"/>
    <property type="match status" value="1"/>
</dbReference>
<dbReference type="SUPFAM" id="SSF52266">
    <property type="entry name" value="SGNH hydrolase"/>
    <property type="match status" value="1"/>
</dbReference>
<dbReference type="Proteomes" id="UP000664382">
    <property type="component" value="Unassembled WGS sequence"/>
</dbReference>
<dbReference type="EMBL" id="JAGDYM010000003">
    <property type="protein sequence ID" value="MBO1900704.1"/>
    <property type="molecule type" value="Genomic_DNA"/>
</dbReference>
<sequence length="252" mass="27558">MPRGEVAAGLLALVRVSTWQLARRAGWGRLFAWADRPAQALIPTQGPSAAWWQQRRQLIRDFHYLALGDSTAQGIGASAPGRSYVGQLVHRIEARLGAPIRVTNLAVSGATSQQCATEQIPRAAGALRTAPQLVTVAIGANDIANWDPVRFHRSLSSILAALPAHTIVAELPCFHLPWNDRKVHEANRILHRIAGARGLSVAPLYAATRARSLPGILTEFAADAFHPNDRGYEVWADAFWPWVSRRLEPLSD</sequence>